<dbReference type="EMBL" id="JACAGB010000004">
    <property type="protein sequence ID" value="KAF6366488.1"/>
    <property type="molecule type" value="Genomic_DNA"/>
</dbReference>
<reference evidence="2 3" key="1">
    <citation type="journal article" date="2020" name="Nature">
        <title>Six reference-quality genomes reveal evolution of bat adaptations.</title>
        <authorList>
            <person name="Jebb D."/>
            <person name="Huang Z."/>
            <person name="Pippel M."/>
            <person name="Hughes G.M."/>
            <person name="Lavrichenko K."/>
            <person name="Devanna P."/>
            <person name="Winkler S."/>
            <person name="Jermiin L.S."/>
            <person name="Skirmuntt E.C."/>
            <person name="Katzourakis A."/>
            <person name="Burkitt-Gray L."/>
            <person name="Ray D.A."/>
            <person name="Sullivan K.A.M."/>
            <person name="Roscito J.G."/>
            <person name="Kirilenko B.M."/>
            <person name="Davalos L.M."/>
            <person name="Corthals A.P."/>
            <person name="Power M.L."/>
            <person name="Jones G."/>
            <person name="Ransome R.D."/>
            <person name="Dechmann D.K.N."/>
            <person name="Locatelli A.G."/>
            <person name="Puechmaille S.J."/>
            <person name="Fedrigo O."/>
            <person name="Jarvis E.D."/>
            <person name="Hiller M."/>
            <person name="Vernes S.C."/>
            <person name="Myers E.W."/>
            <person name="Teeling E.C."/>
        </authorList>
    </citation>
    <scope>NUCLEOTIDE SEQUENCE [LARGE SCALE GENOMIC DNA]</scope>
    <source>
        <strain evidence="2">MPipKuh1</strain>
        <tissue evidence="2">Flight muscle</tissue>
    </source>
</reference>
<keyword evidence="1" id="KW-1133">Transmembrane helix</keyword>
<dbReference type="AlphaFoldDB" id="A0A7J7YXB6"/>
<proteinExistence type="predicted"/>
<keyword evidence="1" id="KW-0472">Membrane</keyword>
<accession>A0A7J7YXB6</accession>
<evidence type="ECO:0000313" key="2">
    <source>
        <dbReference type="EMBL" id="KAF6366488.1"/>
    </source>
</evidence>
<sequence>MQAVLYERRPFPLGLIKHQFLVNLGTGGSLKQARSCLRPPCPAEFRNCAYQCDLNEAALQGKLKWACCLSLVLFQVVVIEEGCRALTCEGLFPLGLFSWGTCLTLTVFKVYLKLSYRPPCKKMT</sequence>
<dbReference type="Proteomes" id="UP000558488">
    <property type="component" value="Unassembled WGS sequence"/>
</dbReference>
<keyword evidence="1" id="KW-0812">Transmembrane</keyword>
<feature type="transmembrane region" description="Helical" evidence="1">
    <location>
        <begin position="91"/>
        <end position="112"/>
    </location>
</feature>
<organism evidence="2 3">
    <name type="scientific">Pipistrellus kuhlii</name>
    <name type="common">Kuhl's pipistrelle</name>
    <dbReference type="NCBI Taxonomy" id="59472"/>
    <lineage>
        <taxon>Eukaryota</taxon>
        <taxon>Metazoa</taxon>
        <taxon>Chordata</taxon>
        <taxon>Craniata</taxon>
        <taxon>Vertebrata</taxon>
        <taxon>Euteleostomi</taxon>
        <taxon>Mammalia</taxon>
        <taxon>Eutheria</taxon>
        <taxon>Laurasiatheria</taxon>
        <taxon>Chiroptera</taxon>
        <taxon>Yangochiroptera</taxon>
        <taxon>Vespertilionidae</taxon>
        <taxon>Pipistrellus</taxon>
    </lineage>
</organism>
<name>A0A7J7YXB6_PIPKU</name>
<protein>
    <submittedName>
        <fullName evidence="2">Uncharacterized protein</fullName>
    </submittedName>
</protein>
<evidence type="ECO:0000313" key="3">
    <source>
        <dbReference type="Proteomes" id="UP000558488"/>
    </source>
</evidence>
<comment type="caution">
    <text evidence="2">The sequence shown here is derived from an EMBL/GenBank/DDBJ whole genome shotgun (WGS) entry which is preliminary data.</text>
</comment>
<keyword evidence="3" id="KW-1185">Reference proteome</keyword>
<evidence type="ECO:0000256" key="1">
    <source>
        <dbReference type="SAM" id="Phobius"/>
    </source>
</evidence>
<gene>
    <name evidence="2" type="ORF">mPipKuh1_009900</name>
</gene>